<keyword evidence="3" id="KW-1185">Reference proteome</keyword>
<dbReference type="Proteomes" id="UP000266234">
    <property type="component" value="Unassembled WGS sequence"/>
</dbReference>
<dbReference type="AlphaFoldDB" id="A0A395SV57"/>
<evidence type="ECO:0000313" key="3">
    <source>
        <dbReference type="Proteomes" id="UP000266234"/>
    </source>
</evidence>
<organism evidence="2 3">
    <name type="scientific">Fusarium longipes</name>
    <dbReference type="NCBI Taxonomy" id="694270"/>
    <lineage>
        <taxon>Eukaryota</taxon>
        <taxon>Fungi</taxon>
        <taxon>Dikarya</taxon>
        <taxon>Ascomycota</taxon>
        <taxon>Pezizomycotina</taxon>
        <taxon>Sordariomycetes</taxon>
        <taxon>Hypocreomycetidae</taxon>
        <taxon>Hypocreales</taxon>
        <taxon>Nectriaceae</taxon>
        <taxon>Fusarium</taxon>
    </lineage>
</organism>
<name>A0A395SV57_9HYPO</name>
<sequence>MAQDADEDQDKDRKEPSAEHASITDSPPESPQIQPPNPVILADNEIELEAQDQPGRESEDRGGPDRNNDNDSDSAIGNRNGRRRRQSRRRCLWMPFWLRRLGADFLGVCWWVSEHMKMLGGRILYYADCPCWRYV</sequence>
<protein>
    <submittedName>
        <fullName evidence="2">Uncharacterized protein</fullName>
    </submittedName>
</protein>
<proteinExistence type="predicted"/>
<evidence type="ECO:0000256" key="1">
    <source>
        <dbReference type="SAM" id="MobiDB-lite"/>
    </source>
</evidence>
<feature type="region of interest" description="Disordered" evidence="1">
    <location>
        <begin position="1"/>
        <end position="87"/>
    </location>
</feature>
<feature type="compositionally biased region" description="Pro residues" evidence="1">
    <location>
        <begin position="28"/>
        <end position="38"/>
    </location>
</feature>
<comment type="caution">
    <text evidence="2">The sequence shown here is derived from an EMBL/GenBank/DDBJ whole genome shotgun (WGS) entry which is preliminary data.</text>
</comment>
<feature type="compositionally biased region" description="Basic and acidic residues" evidence="1">
    <location>
        <begin position="54"/>
        <end position="69"/>
    </location>
</feature>
<reference evidence="2 3" key="1">
    <citation type="journal article" date="2018" name="PLoS Pathog.">
        <title>Evolution of structural diversity of trichothecenes, a family of toxins produced by plant pathogenic and entomopathogenic fungi.</title>
        <authorList>
            <person name="Proctor R.H."/>
            <person name="McCormick S.P."/>
            <person name="Kim H.S."/>
            <person name="Cardoza R.E."/>
            <person name="Stanley A.M."/>
            <person name="Lindo L."/>
            <person name="Kelly A."/>
            <person name="Brown D.W."/>
            <person name="Lee T."/>
            <person name="Vaughan M.M."/>
            <person name="Alexander N.J."/>
            <person name="Busman M."/>
            <person name="Gutierrez S."/>
        </authorList>
    </citation>
    <scope>NUCLEOTIDE SEQUENCE [LARGE SCALE GENOMIC DNA]</scope>
    <source>
        <strain evidence="2 3">NRRL 20695</strain>
    </source>
</reference>
<evidence type="ECO:0000313" key="2">
    <source>
        <dbReference type="EMBL" id="RGP75805.1"/>
    </source>
</evidence>
<dbReference type="EMBL" id="PXOG01000120">
    <property type="protein sequence ID" value="RGP75805.1"/>
    <property type="molecule type" value="Genomic_DNA"/>
</dbReference>
<gene>
    <name evidence="2" type="ORF">FLONG3_5562</name>
</gene>
<accession>A0A395SV57</accession>